<dbReference type="PIRSF" id="PIRSF005719">
    <property type="entry name" value="SMC"/>
    <property type="match status" value="1"/>
</dbReference>
<evidence type="ECO:0000313" key="8">
    <source>
        <dbReference type="EMBL" id="KTD02975.1"/>
    </source>
</evidence>
<dbReference type="AlphaFoldDB" id="A0A0W0U5E7"/>
<dbReference type="GO" id="GO:0007059">
    <property type="term" value="P:chromosome segregation"/>
    <property type="evidence" value="ECO:0007669"/>
    <property type="project" value="UniProtKB-UniRule"/>
</dbReference>
<dbReference type="STRING" id="453.Lfee_0591"/>
<dbReference type="InterPro" id="IPR024704">
    <property type="entry name" value="SMC"/>
</dbReference>
<dbReference type="GO" id="GO:0003677">
    <property type="term" value="F:DNA binding"/>
    <property type="evidence" value="ECO:0007669"/>
    <property type="project" value="UniProtKB-UniRule"/>
</dbReference>
<keyword evidence="5 6" id="KW-0238">DNA-binding</keyword>
<dbReference type="Proteomes" id="UP000054698">
    <property type="component" value="Unassembled WGS sequence"/>
</dbReference>
<dbReference type="GO" id="GO:0030261">
    <property type="term" value="P:chromosome condensation"/>
    <property type="evidence" value="ECO:0007669"/>
    <property type="project" value="InterPro"/>
</dbReference>
<feature type="coiled-coil region" evidence="6">
    <location>
        <begin position="800"/>
        <end position="841"/>
    </location>
</feature>
<evidence type="ECO:0000256" key="4">
    <source>
        <dbReference type="ARBA" id="ARBA00023054"/>
    </source>
</evidence>
<evidence type="ECO:0000256" key="6">
    <source>
        <dbReference type="HAMAP-Rule" id="MF_01894"/>
    </source>
</evidence>
<sequence>MHLKQLKLAGFKSFVEPTVVPFPSQLVAVVGPNGCGKSNIIDAVRWVMGESSAKNLRGESMTDVIFNGSSQRKAVGQASVELVFDNSMGRLGGQYASYQEIAVKRLVTRDGESLYYLNGSRCRRRDITDIFLGTGAGARGYSIIGQGTISRLVEARPEELRAYLEEAAGVSKYKERRRETVLRITHTRENLARVADIRDELDKQLQRLERQAKAAERYKALKIEERLCKSEILALKWQALTAEQTARQNELKRLSLDYEQHQAKATEAYKQSVVLREKLQDDNDAFQQVQTNFYQLATEIARLEETIQQQQREKQRLKADQQQLQIDWQMATSQLQQDQHIQSTCEESLQELQEKLQSVRMELAVKQQVFQEKQQQYTHWLAETQEVQVALSKVRGEIQVQEVRLQHLNQRRQQILLQLQKIQDEQLLLATDDFVAELKIQQDDLTRLQAQLELDDKQHQQVTAANSTLRQQLMAIEQALHQAQDDVHRLNTQQAALLAAQQSALRREHKGLDPATAQWDNKPRLVESMVVDKDWQAICEWVMGDGLHAIVLDSLDTLWPEMKHLQGTSSLFVSPAQRCEKAGAYPRLSDKIQGIHPNWIHQLDKIYTVSDLEEALSCLPTLQEDESIVTLDGYWLGKGWAKVADSSVDEEGLLLRQEKLTVINKDLLTAQTHLDTLKANRDQVHTQIKENEYQLETTRQTLSLSRESLRDCEAQLRHKERALEQAQTRRDVLTTEGEALGLELEELAGQQDSAAQLLQASIETSKQYEQQQGLLTSEKAVWESTLLTSKQAVDEGNSVLQASQLQAEREILKIKQLNENIQREEARLEILNERLELLANRLLELDNPDLTLNTTLSEKIKQHEELEIALGTRRENLSNLTQELEASEALVRSEEKLSKAIQEKIQQEQMQEQALAVRASGIMDALAELEGQVELLLAAIPEGVTQQMREQALQDIIEKIQRLGAINLAAIEEYDSELQRKQHLDGQYQDLMEALATLDAAIEKMDKETQQRLKVTFDEVNTSFQALFPRLFGGGRAMLELTCDNLLEAGILVMAQPPGKRNSTIHLLSGGEKAMTAVALVFAIFRLNPSPFCMLDEVDAPLDDVNVGRFCDLVKEMSQFVQFLFITHNKVTMELAEHLIGVTMREPGVSRIVAVDVEQALSMSESSS</sequence>
<dbReference type="InterPro" id="IPR036277">
    <property type="entry name" value="SMC_hinge_sf"/>
</dbReference>
<evidence type="ECO:0000256" key="5">
    <source>
        <dbReference type="ARBA" id="ARBA00023125"/>
    </source>
</evidence>
<dbReference type="EMBL" id="LNYB01000018">
    <property type="protein sequence ID" value="KTD02975.1"/>
    <property type="molecule type" value="Genomic_DNA"/>
</dbReference>
<comment type="function">
    <text evidence="6">Required for chromosome condensation and partitioning.</text>
</comment>
<organism evidence="8 10">
    <name type="scientific">Legionella feeleii</name>
    <dbReference type="NCBI Taxonomy" id="453"/>
    <lineage>
        <taxon>Bacteria</taxon>
        <taxon>Pseudomonadati</taxon>
        <taxon>Pseudomonadota</taxon>
        <taxon>Gammaproteobacteria</taxon>
        <taxon>Legionellales</taxon>
        <taxon>Legionellaceae</taxon>
        <taxon>Legionella</taxon>
    </lineage>
</organism>
<dbReference type="GO" id="GO:0005694">
    <property type="term" value="C:chromosome"/>
    <property type="evidence" value="ECO:0007669"/>
    <property type="project" value="InterPro"/>
</dbReference>
<feature type="coiled-coil region" evidence="6">
    <location>
        <begin position="709"/>
        <end position="736"/>
    </location>
</feature>
<proteinExistence type="inferred from homology"/>
<keyword evidence="2 6" id="KW-0547">Nucleotide-binding</keyword>
<dbReference type="GO" id="GO:0007062">
    <property type="term" value="P:sister chromatid cohesion"/>
    <property type="evidence" value="ECO:0007669"/>
    <property type="project" value="InterPro"/>
</dbReference>
<dbReference type="InterPro" id="IPR027417">
    <property type="entry name" value="P-loop_NTPase"/>
</dbReference>
<keyword evidence="4 6" id="KW-0175">Coiled coil</keyword>
<dbReference type="SUPFAM" id="SSF52540">
    <property type="entry name" value="P-loop containing nucleoside triphosphate hydrolases"/>
    <property type="match status" value="1"/>
</dbReference>
<evidence type="ECO:0000256" key="3">
    <source>
        <dbReference type="ARBA" id="ARBA00022840"/>
    </source>
</evidence>
<feature type="domain" description="RecF/RecN/SMC N-terminal" evidence="7">
    <location>
        <begin position="360"/>
        <end position="1150"/>
    </location>
</feature>
<keyword evidence="1 6" id="KW-0963">Cytoplasm</keyword>
<feature type="coiled-coil region" evidence="6">
    <location>
        <begin position="191"/>
        <end position="225"/>
    </location>
</feature>
<dbReference type="InterPro" id="IPR003395">
    <property type="entry name" value="RecF/RecN/SMC_N"/>
</dbReference>
<dbReference type="GO" id="GO:0005524">
    <property type="term" value="F:ATP binding"/>
    <property type="evidence" value="ECO:0007669"/>
    <property type="project" value="UniProtKB-UniRule"/>
</dbReference>
<dbReference type="CDD" id="cd03278">
    <property type="entry name" value="ABC_SMC_barmotin"/>
    <property type="match status" value="2"/>
</dbReference>
<feature type="coiled-coil region" evidence="6">
    <location>
        <begin position="877"/>
        <end position="910"/>
    </location>
</feature>
<dbReference type="HAMAP" id="MF_01894">
    <property type="entry name" value="Smc_prok"/>
    <property type="match status" value="1"/>
</dbReference>
<comment type="domain">
    <text evidence="6">Contains large globular domains required for ATP hydrolysis at each terminus and a third globular domain forming a flexible hinge near the middle of the molecule. These domains are separated by coiled-coil structures.</text>
</comment>
<reference evidence="8 10" key="1">
    <citation type="submission" date="2015-11" db="EMBL/GenBank/DDBJ databases">
        <title>Genomic analysis of 38 Legionella species identifies large and diverse effector repertoires.</title>
        <authorList>
            <person name="Burstein D."/>
            <person name="Amaro F."/>
            <person name="Zusman T."/>
            <person name="Lifshitz Z."/>
            <person name="Cohen O."/>
            <person name="Gilbert J.A."/>
            <person name="Pupko T."/>
            <person name="Shuman H.A."/>
            <person name="Segal G."/>
        </authorList>
    </citation>
    <scope>NUCLEOTIDE SEQUENCE [LARGE SCALE GENOMIC DNA]</scope>
    <source>
        <strain evidence="8 10">WO-44C</strain>
    </source>
</reference>
<evidence type="ECO:0000259" key="7">
    <source>
        <dbReference type="Pfam" id="PF02463"/>
    </source>
</evidence>
<dbReference type="Proteomes" id="UP000251942">
    <property type="component" value="Unassembled WGS sequence"/>
</dbReference>
<accession>A0A0W0U5E7</accession>
<dbReference type="PATRIC" id="fig|453.4.peg.640"/>
<comment type="similarity">
    <text evidence="6">Belongs to the SMC family.</text>
</comment>
<feature type="binding site" evidence="6">
    <location>
        <begin position="32"/>
        <end position="39"/>
    </location>
    <ligand>
        <name>ATP</name>
        <dbReference type="ChEBI" id="CHEBI:30616"/>
    </ligand>
</feature>
<dbReference type="Gene3D" id="3.40.50.300">
    <property type="entry name" value="P-loop containing nucleotide triphosphate hydrolases"/>
    <property type="match status" value="2"/>
</dbReference>
<dbReference type="GO" id="GO:0005737">
    <property type="term" value="C:cytoplasm"/>
    <property type="evidence" value="ECO:0007669"/>
    <property type="project" value="UniProtKB-SubCell"/>
</dbReference>
<evidence type="ECO:0000256" key="2">
    <source>
        <dbReference type="ARBA" id="ARBA00022741"/>
    </source>
</evidence>
<dbReference type="InterPro" id="IPR011890">
    <property type="entry name" value="SMC_prok"/>
</dbReference>
<evidence type="ECO:0000256" key="1">
    <source>
        <dbReference type="ARBA" id="ARBA00022490"/>
    </source>
</evidence>
<evidence type="ECO:0000313" key="11">
    <source>
        <dbReference type="Proteomes" id="UP000251942"/>
    </source>
</evidence>
<feature type="coiled-coil region" evidence="6">
    <location>
        <begin position="251"/>
        <end position="493"/>
    </location>
</feature>
<keyword evidence="3 6" id="KW-0067">ATP-binding</keyword>
<gene>
    <name evidence="8" type="primary">smc_1</name>
    <name evidence="6 9" type="synonym">smc</name>
    <name evidence="8" type="ORF">Lfee_0591</name>
    <name evidence="9" type="ORF">NCTC12022_03138</name>
</gene>
<dbReference type="EMBL" id="UASS01000038">
    <property type="protein sequence ID" value="SPX62379.1"/>
    <property type="molecule type" value="Genomic_DNA"/>
</dbReference>
<name>A0A0W0U5E7_9GAMM</name>
<dbReference type="PANTHER" id="PTHR43977">
    <property type="entry name" value="STRUCTURAL MAINTENANCE OF CHROMOSOMES PROTEIN 3"/>
    <property type="match status" value="1"/>
</dbReference>
<keyword evidence="10" id="KW-1185">Reference proteome</keyword>
<comment type="subcellular location">
    <subcellularLocation>
        <location evidence="6">Cytoplasm</location>
    </subcellularLocation>
</comment>
<reference evidence="9 11" key="2">
    <citation type="submission" date="2018-06" db="EMBL/GenBank/DDBJ databases">
        <authorList>
            <consortium name="Pathogen Informatics"/>
            <person name="Doyle S."/>
        </authorList>
    </citation>
    <scope>NUCLEOTIDE SEQUENCE [LARGE SCALE GENOMIC DNA]</scope>
    <source>
        <strain evidence="9 11">NCTC12022</strain>
    </source>
</reference>
<protein>
    <recommendedName>
        <fullName evidence="6">Chromosome partition protein Smc</fullName>
    </recommendedName>
</protein>
<dbReference type="NCBIfam" id="TIGR02168">
    <property type="entry name" value="SMC_prok_B"/>
    <property type="match status" value="1"/>
</dbReference>
<feature type="domain" description="RecF/RecN/SMC N-terminal" evidence="7">
    <location>
        <begin position="2"/>
        <end position="131"/>
    </location>
</feature>
<dbReference type="GO" id="GO:0006260">
    <property type="term" value="P:DNA replication"/>
    <property type="evidence" value="ECO:0007669"/>
    <property type="project" value="UniProtKB-UniRule"/>
</dbReference>
<dbReference type="OrthoDB" id="9808768at2"/>
<comment type="subunit">
    <text evidence="6">Homodimer.</text>
</comment>
<dbReference type="Pfam" id="PF02463">
    <property type="entry name" value="SMC_N"/>
    <property type="match status" value="2"/>
</dbReference>
<dbReference type="SUPFAM" id="SSF75553">
    <property type="entry name" value="Smc hinge domain"/>
    <property type="match status" value="1"/>
</dbReference>
<evidence type="ECO:0000313" key="10">
    <source>
        <dbReference type="Proteomes" id="UP000054698"/>
    </source>
</evidence>
<dbReference type="RefSeq" id="WP_058443808.1">
    <property type="nucleotide sequence ID" value="NZ_CAAAHT010000028.1"/>
</dbReference>
<evidence type="ECO:0000313" key="9">
    <source>
        <dbReference type="EMBL" id="SPX62379.1"/>
    </source>
</evidence>
<dbReference type="GO" id="GO:0016887">
    <property type="term" value="F:ATP hydrolysis activity"/>
    <property type="evidence" value="ECO:0007669"/>
    <property type="project" value="InterPro"/>
</dbReference>